<evidence type="ECO:0000313" key="3">
    <source>
        <dbReference type="EMBL" id="GLK51297.1"/>
    </source>
</evidence>
<sequence>MGRRSTFSDDDVFAAVGRMLVRDGEVRMQSVVEQTGVSVGSLYHRFGSREGLLARAWLDTLAAFHARFLAALDQPGEVPGLAAALETPRFCRDEPDKALILVCCRRSELMSDDTPEALQAELATVNDRVMAAIEAFCRRTGLPLEIARLGLIGFPLGAVKLYMPGAPVPEALDEEIERAYRAVVLPRLVSS</sequence>
<proteinExistence type="predicted"/>
<evidence type="ECO:0000313" key="4">
    <source>
        <dbReference type="Proteomes" id="UP001143486"/>
    </source>
</evidence>
<dbReference type="Pfam" id="PF00440">
    <property type="entry name" value="TetR_N"/>
    <property type="match status" value="1"/>
</dbReference>
<evidence type="ECO:0000256" key="1">
    <source>
        <dbReference type="ARBA" id="ARBA00023125"/>
    </source>
</evidence>
<keyword evidence="4" id="KW-1185">Reference proteome</keyword>
<reference evidence="3" key="1">
    <citation type="journal article" date="2014" name="Int. J. Syst. Evol. Microbiol.">
        <title>Complete genome sequence of Corynebacterium casei LMG S-19264T (=DSM 44701T), isolated from a smear-ripened cheese.</title>
        <authorList>
            <consortium name="US DOE Joint Genome Institute (JGI-PGF)"/>
            <person name="Walter F."/>
            <person name="Albersmeier A."/>
            <person name="Kalinowski J."/>
            <person name="Ruckert C."/>
        </authorList>
    </citation>
    <scope>NUCLEOTIDE SEQUENCE</scope>
    <source>
        <strain evidence="3">VKM B-1513</strain>
    </source>
</reference>
<keyword evidence="1" id="KW-0238">DNA-binding</keyword>
<reference evidence="3" key="2">
    <citation type="submission" date="2023-01" db="EMBL/GenBank/DDBJ databases">
        <authorList>
            <person name="Sun Q."/>
            <person name="Evtushenko L."/>
        </authorList>
    </citation>
    <scope>NUCLEOTIDE SEQUENCE</scope>
    <source>
        <strain evidence="3">VKM B-1513</strain>
    </source>
</reference>
<dbReference type="Proteomes" id="UP001143486">
    <property type="component" value="Unassembled WGS sequence"/>
</dbReference>
<name>A0A9W6MML4_9PROT</name>
<dbReference type="SUPFAM" id="SSF46689">
    <property type="entry name" value="Homeodomain-like"/>
    <property type="match status" value="1"/>
</dbReference>
<dbReference type="Gene3D" id="1.10.357.10">
    <property type="entry name" value="Tetracycline Repressor, domain 2"/>
    <property type="match status" value="1"/>
</dbReference>
<accession>A0A9W6MML4</accession>
<comment type="caution">
    <text evidence="3">The sequence shown here is derived from an EMBL/GenBank/DDBJ whole genome shotgun (WGS) entry which is preliminary data.</text>
</comment>
<gene>
    <name evidence="3" type="ORF">GCM10017621_08050</name>
</gene>
<dbReference type="InterPro" id="IPR009057">
    <property type="entry name" value="Homeodomain-like_sf"/>
</dbReference>
<protein>
    <submittedName>
        <fullName evidence="3">Transcriptional regulator, TetR family protein</fullName>
    </submittedName>
</protein>
<feature type="domain" description="HTH tetR-type" evidence="2">
    <location>
        <begin position="26"/>
        <end position="55"/>
    </location>
</feature>
<organism evidence="3 4">
    <name type="scientific">Maricaulis virginensis</name>
    <dbReference type="NCBI Taxonomy" id="144022"/>
    <lineage>
        <taxon>Bacteria</taxon>
        <taxon>Pseudomonadati</taxon>
        <taxon>Pseudomonadota</taxon>
        <taxon>Alphaproteobacteria</taxon>
        <taxon>Maricaulales</taxon>
        <taxon>Maricaulaceae</taxon>
        <taxon>Maricaulis</taxon>
    </lineage>
</organism>
<evidence type="ECO:0000259" key="2">
    <source>
        <dbReference type="Pfam" id="PF00440"/>
    </source>
</evidence>
<dbReference type="RefSeq" id="WP_271185683.1">
    <property type="nucleotide sequence ID" value="NZ_BSFE01000002.1"/>
</dbReference>
<dbReference type="AlphaFoldDB" id="A0A9W6MML4"/>
<dbReference type="EMBL" id="BSFE01000002">
    <property type="protein sequence ID" value="GLK51297.1"/>
    <property type="molecule type" value="Genomic_DNA"/>
</dbReference>
<dbReference type="GO" id="GO:0003677">
    <property type="term" value="F:DNA binding"/>
    <property type="evidence" value="ECO:0007669"/>
    <property type="project" value="UniProtKB-KW"/>
</dbReference>
<dbReference type="InterPro" id="IPR001647">
    <property type="entry name" value="HTH_TetR"/>
</dbReference>